<gene>
    <name evidence="2" type="ORF">CITCOLO1_LOCUS16322</name>
</gene>
<organism evidence="2 3">
    <name type="scientific">Citrullus colocynthis</name>
    <name type="common">colocynth</name>
    <dbReference type="NCBI Taxonomy" id="252529"/>
    <lineage>
        <taxon>Eukaryota</taxon>
        <taxon>Viridiplantae</taxon>
        <taxon>Streptophyta</taxon>
        <taxon>Embryophyta</taxon>
        <taxon>Tracheophyta</taxon>
        <taxon>Spermatophyta</taxon>
        <taxon>Magnoliopsida</taxon>
        <taxon>eudicotyledons</taxon>
        <taxon>Gunneridae</taxon>
        <taxon>Pentapetalae</taxon>
        <taxon>rosids</taxon>
        <taxon>fabids</taxon>
        <taxon>Cucurbitales</taxon>
        <taxon>Cucurbitaceae</taxon>
        <taxon>Benincaseae</taxon>
        <taxon>Citrullus</taxon>
    </lineage>
</organism>
<accession>A0ABP0Z0C1</accession>
<reference evidence="2 3" key="1">
    <citation type="submission" date="2024-03" db="EMBL/GenBank/DDBJ databases">
        <authorList>
            <person name="Gkanogiannis A."/>
            <person name="Becerra Lopez-Lavalle L."/>
        </authorList>
    </citation>
    <scope>NUCLEOTIDE SEQUENCE [LARGE SCALE GENOMIC DNA]</scope>
</reference>
<evidence type="ECO:0000256" key="1">
    <source>
        <dbReference type="SAM" id="MobiDB-lite"/>
    </source>
</evidence>
<dbReference type="EMBL" id="OZ021740">
    <property type="protein sequence ID" value="CAK9324097.1"/>
    <property type="molecule type" value="Genomic_DNA"/>
</dbReference>
<feature type="non-terminal residue" evidence="2">
    <location>
        <position position="1"/>
    </location>
</feature>
<sequence length="86" mass="9472">HLPNPTQSENSKEEFVALSIESLFSGKCEKEKVYKVSLASSGDENVAQRTNCRSAAVPDTRRDKLMAVTSMNKEDARSESHEAGDK</sequence>
<proteinExistence type="predicted"/>
<evidence type="ECO:0000313" key="2">
    <source>
        <dbReference type="EMBL" id="CAK9324097.1"/>
    </source>
</evidence>
<keyword evidence="3" id="KW-1185">Reference proteome</keyword>
<dbReference type="Proteomes" id="UP001642487">
    <property type="component" value="Chromosome 6"/>
</dbReference>
<name>A0ABP0Z0C1_9ROSI</name>
<feature type="region of interest" description="Disordered" evidence="1">
    <location>
        <begin position="61"/>
        <end position="86"/>
    </location>
</feature>
<protein>
    <submittedName>
        <fullName evidence="2">Uncharacterized protein</fullName>
    </submittedName>
</protein>
<evidence type="ECO:0000313" key="3">
    <source>
        <dbReference type="Proteomes" id="UP001642487"/>
    </source>
</evidence>
<feature type="compositionally biased region" description="Basic and acidic residues" evidence="1">
    <location>
        <begin position="72"/>
        <end position="86"/>
    </location>
</feature>